<keyword evidence="2" id="KW-0812">Transmembrane</keyword>
<dbReference type="EMBL" id="BMGK01000005">
    <property type="protein sequence ID" value="GGD92066.1"/>
    <property type="molecule type" value="Genomic_DNA"/>
</dbReference>
<dbReference type="Pfam" id="PF02470">
    <property type="entry name" value="MlaD"/>
    <property type="match status" value="1"/>
</dbReference>
<proteinExistence type="predicted"/>
<name>A0A8J2V9B2_9FLAO</name>
<accession>A0A8J2V9B2</accession>
<protein>
    <recommendedName>
        <fullName evidence="3">Mce/MlaD domain-containing protein</fullName>
    </recommendedName>
</protein>
<evidence type="ECO:0000259" key="3">
    <source>
        <dbReference type="Pfam" id="PF02470"/>
    </source>
</evidence>
<gene>
    <name evidence="4" type="ORF">GCM10011312_14840</name>
</gene>
<keyword evidence="2" id="KW-0472">Membrane</keyword>
<organism evidence="4 5">
    <name type="scientific">Planktosalinus lacus</name>
    <dbReference type="NCBI Taxonomy" id="1526573"/>
    <lineage>
        <taxon>Bacteria</taxon>
        <taxon>Pseudomonadati</taxon>
        <taxon>Bacteroidota</taxon>
        <taxon>Flavobacteriia</taxon>
        <taxon>Flavobacteriales</taxon>
        <taxon>Flavobacteriaceae</taxon>
        <taxon>Planktosalinus</taxon>
    </lineage>
</organism>
<keyword evidence="2" id="KW-1133">Transmembrane helix</keyword>
<dbReference type="AlphaFoldDB" id="A0A8J2V9B2"/>
<dbReference type="Proteomes" id="UP000652231">
    <property type="component" value="Unassembled WGS sequence"/>
</dbReference>
<evidence type="ECO:0000313" key="5">
    <source>
        <dbReference type="Proteomes" id="UP000652231"/>
    </source>
</evidence>
<sequence>MGTKSQNIRLGIFVIAGVFIFVAAVYFLGNQKNMFGNTIKISSVFKNVNGLQLGNNVRFAGVNVGTVRNITILNDTAICVDLLINENNARLIKKNALATISSDGLVGSMIVNIIPNEKPFDLSIETGDTINTISKIATADMLTTLNTTNENAALLTKDLLKITSSINDGKGLLGALIKDETLVVEVKESLENLKQTTLSAKRTMADINKIIGEVNLNEKNVAGMLLKDTVSAHQLASIFENLEKSSKQIEALTQNLDDFSVNLKNNEGLVDYVLNDSLVVKKLDTTLKNVEQASDRLNENMEALRHNFLFRRYFRKLEKEQAKEE</sequence>
<reference evidence="4" key="1">
    <citation type="journal article" date="2014" name="Int. J. Syst. Evol. Microbiol.">
        <title>Complete genome sequence of Corynebacterium casei LMG S-19264T (=DSM 44701T), isolated from a smear-ripened cheese.</title>
        <authorList>
            <consortium name="US DOE Joint Genome Institute (JGI-PGF)"/>
            <person name="Walter F."/>
            <person name="Albersmeier A."/>
            <person name="Kalinowski J."/>
            <person name="Ruckert C."/>
        </authorList>
    </citation>
    <scope>NUCLEOTIDE SEQUENCE</scope>
    <source>
        <strain evidence="4">CGMCC 1.12924</strain>
    </source>
</reference>
<comment type="caution">
    <text evidence="4">The sequence shown here is derived from an EMBL/GenBank/DDBJ whole genome shotgun (WGS) entry which is preliminary data.</text>
</comment>
<dbReference type="InterPro" id="IPR003399">
    <property type="entry name" value="Mce/MlaD"/>
</dbReference>
<evidence type="ECO:0000256" key="1">
    <source>
        <dbReference type="SAM" id="Coils"/>
    </source>
</evidence>
<dbReference type="InterPro" id="IPR052336">
    <property type="entry name" value="MlaD_Phospholipid_Transporter"/>
</dbReference>
<feature type="domain" description="Mce/MlaD" evidence="3">
    <location>
        <begin position="38"/>
        <end position="115"/>
    </location>
</feature>
<reference evidence="4" key="2">
    <citation type="submission" date="2020-09" db="EMBL/GenBank/DDBJ databases">
        <authorList>
            <person name="Sun Q."/>
            <person name="Zhou Y."/>
        </authorList>
    </citation>
    <scope>NUCLEOTIDE SEQUENCE</scope>
    <source>
        <strain evidence="4">CGMCC 1.12924</strain>
    </source>
</reference>
<evidence type="ECO:0000313" key="4">
    <source>
        <dbReference type="EMBL" id="GGD92066.1"/>
    </source>
</evidence>
<keyword evidence="1" id="KW-0175">Coiled coil</keyword>
<feature type="coiled-coil region" evidence="1">
    <location>
        <begin position="235"/>
        <end position="307"/>
    </location>
</feature>
<keyword evidence="5" id="KW-1185">Reference proteome</keyword>
<dbReference type="PANTHER" id="PTHR33371:SF4">
    <property type="entry name" value="INTERMEMBRANE PHOSPHOLIPID TRANSPORT SYSTEM BINDING PROTEIN MLAD"/>
    <property type="match status" value="1"/>
</dbReference>
<dbReference type="RefSeq" id="WP_188441119.1">
    <property type="nucleotide sequence ID" value="NZ_BMGK01000005.1"/>
</dbReference>
<evidence type="ECO:0000256" key="2">
    <source>
        <dbReference type="SAM" id="Phobius"/>
    </source>
</evidence>
<feature type="transmembrane region" description="Helical" evidence="2">
    <location>
        <begin position="12"/>
        <end position="29"/>
    </location>
</feature>
<dbReference type="PANTHER" id="PTHR33371">
    <property type="entry name" value="INTERMEMBRANE PHOSPHOLIPID TRANSPORT SYSTEM BINDING PROTEIN MLAD-RELATED"/>
    <property type="match status" value="1"/>
</dbReference>